<keyword evidence="7" id="KW-0472">Membrane</keyword>
<feature type="compositionally biased region" description="Basic and acidic residues" evidence="6">
    <location>
        <begin position="22"/>
        <end position="43"/>
    </location>
</feature>
<feature type="transmembrane region" description="Helical" evidence="7">
    <location>
        <begin position="48"/>
        <end position="70"/>
    </location>
</feature>
<evidence type="ECO:0000313" key="9">
    <source>
        <dbReference type="EMBL" id="GAA0407360.1"/>
    </source>
</evidence>
<dbReference type="InterPro" id="IPR012336">
    <property type="entry name" value="Thioredoxin-like_fold"/>
</dbReference>
<feature type="region of interest" description="Disordered" evidence="6">
    <location>
        <begin position="1"/>
        <end position="43"/>
    </location>
</feature>
<organism evidence="9 10">
    <name type="scientific">Streptomyces luteireticuli</name>
    <dbReference type="NCBI Taxonomy" id="173858"/>
    <lineage>
        <taxon>Bacteria</taxon>
        <taxon>Bacillati</taxon>
        <taxon>Actinomycetota</taxon>
        <taxon>Actinomycetes</taxon>
        <taxon>Kitasatosporales</taxon>
        <taxon>Streptomycetaceae</taxon>
        <taxon>Streptomyces</taxon>
    </lineage>
</organism>
<keyword evidence="3" id="KW-0560">Oxidoreductase</keyword>
<feature type="region of interest" description="Disordered" evidence="6">
    <location>
        <begin position="74"/>
        <end position="96"/>
    </location>
</feature>
<feature type="domain" description="Thioredoxin-like fold" evidence="8">
    <location>
        <begin position="96"/>
        <end position="253"/>
    </location>
</feature>
<keyword evidence="4" id="KW-1015">Disulfide bond</keyword>
<keyword evidence="2" id="KW-0732">Signal</keyword>
<dbReference type="SUPFAM" id="SSF52833">
    <property type="entry name" value="Thioredoxin-like"/>
    <property type="match status" value="1"/>
</dbReference>
<evidence type="ECO:0000256" key="7">
    <source>
        <dbReference type="SAM" id="Phobius"/>
    </source>
</evidence>
<comment type="similarity">
    <text evidence="1">Belongs to the thioredoxin family. DsbA subfamily.</text>
</comment>
<keyword evidence="7" id="KW-1133">Transmembrane helix</keyword>
<dbReference type="PANTHER" id="PTHR13887">
    <property type="entry name" value="GLUTATHIONE S-TRANSFERASE KAPPA"/>
    <property type="match status" value="1"/>
</dbReference>
<keyword evidence="7" id="KW-0812">Transmembrane</keyword>
<evidence type="ECO:0000256" key="4">
    <source>
        <dbReference type="ARBA" id="ARBA00023157"/>
    </source>
</evidence>
<dbReference type="Pfam" id="PF13462">
    <property type="entry name" value="Thioredoxin_4"/>
    <property type="match status" value="1"/>
</dbReference>
<keyword evidence="10" id="KW-1185">Reference proteome</keyword>
<evidence type="ECO:0000256" key="5">
    <source>
        <dbReference type="ARBA" id="ARBA00023284"/>
    </source>
</evidence>
<protein>
    <submittedName>
        <fullName evidence="9">Thioredoxin domain-containing protein</fullName>
    </submittedName>
</protein>
<dbReference type="Gene3D" id="3.40.30.10">
    <property type="entry name" value="Glutaredoxin"/>
    <property type="match status" value="1"/>
</dbReference>
<evidence type="ECO:0000256" key="6">
    <source>
        <dbReference type="SAM" id="MobiDB-lite"/>
    </source>
</evidence>
<accession>A0ABN0YRY5</accession>
<dbReference type="EMBL" id="BAAABX010000034">
    <property type="protein sequence ID" value="GAA0407360.1"/>
    <property type="molecule type" value="Genomic_DNA"/>
</dbReference>
<gene>
    <name evidence="9" type="ORF">GCM10010357_30390</name>
</gene>
<evidence type="ECO:0000256" key="3">
    <source>
        <dbReference type="ARBA" id="ARBA00023002"/>
    </source>
</evidence>
<dbReference type="InterPro" id="IPR036249">
    <property type="entry name" value="Thioredoxin-like_sf"/>
</dbReference>
<comment type="caution">
    <text evidence="9">The sequence shown here is derived from an EMBL/GenBank/DDBJ whole genome shotgun (WGS) entry which is preliminary data.</text>
</comment>
<reference evidence="9 10" key="1">
    <citation type="journal article" date="2019" name="Int. J. Syst. Evol. Microbiol.">
        <title>The Global Catalogue of Microorganisms (GCM) 10K type strain sequencing project: providing services to taxonomists for standard genome sequencing and annotation.</title>
        <authorList>
            <consortium name="The Broad Institute Genomics Platform"/>
            <consortium name="The Broad Institute Genome Sequencing Center for Infectious Disease"/>
            <person name="Wu L."/>
            <person name="Ma J."/>
        </authorList>
    </citation>
    <scope>NUCLEOTIDE SEQUENCE [LARGE SCALE GENOMIC DNA]</scope>
    <source>
        <strain evidence="9 10">JCM 4788</strain>
    </source>
</reference>
<evidence type="ECO:0000256" key="2">
    <source>
        <dbReference type="ARBA" id="ARBA00022729"/>
    </source>
</evidence>
<dbReference type="Proteomes" id="UP001500879">
    <property type="component" value="Unassembled WGS sequence"/>
</dbReference>
<sequence length="276" mass="29193">MTGGALGRTPGSLYGDVSQKNSDGKRTARERLQEQRLKDEAKDRRRRGMIAGVVVLAVLGAGAGVAALVANSGGKKETPAGPAVPPQGALGKGGSTIPVGKPAARATLTVYEDFRCPACALFENAYRETIHDLEDEGKLRTDYHIVTLIDKNLGGKGSLTAANAAACAQDAGKFSAYHDVLYKNQPPETNDAFAATSRLYELAGQVPGLNTPGFQKCVDDGTHDSWVQQSHEAFRKLKLKATPTVLLNGKSIYGDPAHPLTSAKLREMTVAAGKEH</sequence>
<keyword evidence="5" id="KW-0676">Redox-active center</keyword>
<evidence type="ECO:0000256" key="1">
    <source>
        <dbReference type="ARBA" id="ARBA00005791"/>
    </source>
</evidence>
<evidence type="ECO:0000259" key="8">
    <source>
        <dbReference type="Pfam" id="PF13462"/>
    </source>
</evidence>
<proteinExistence type="inferred from homology"/>
<dbReference type="PANTHER" id="PTHR13887:SF14">
    <property type="entry name" value="DISULFIDE BOND FORMATION PROTEIN D"/>
    <property type="match status" value="1"/>
</dbReference>
<evidence type="ECO:0000313" key="10">
    <source>
        <dbReference type="Proteomes" id="UP001500879"/>
    </source>
</evidence>
<name>A0ABN0YRY5_9ACTN</name>